<organism evidence="12 13">
    <name type="scientific">Ephemerocybe angulata</name>
    <dbReference type="NCBI Taxonomy" id="980116"/>
    <lineage>
        <taxon>Eukaryota</taxon>
        <taxon>Fungi</taxon>
        <taxon>Dikarya</taxon>
        <taxon>Basidiomycota</taxon>
        <taxon>Agaricomycotina</taxon>
        <taxon>Agaricomycetes</taxon>
        <taxon>Agaricomycetidae</taxon>
        <taxon>Agaricales</taxon>
        <taxon>Agaricineae</taxon>
        <taxon>Psathyrellaceae</taxon>
        <taxon>Ephemerocybe</taxon>
    </lineage>
</organism>
<proteinExistence type="predicted"/>
<evidence type="ECO:0000256" key="1">
    <source>
        <dbReference type="ARBA" id="ARBA00004173"/>
    </source>
</evidence>
<keyword evidence="3" id="KW-0547">Nucleotide-binding</keyword>
<dbReference type="PANTHER" id="PTHR12131:SF1">
    <property type="entry name" value="ATP-DEPENDENT RNA HELICASE SUPV3L1, MITOCHONDRIAL-RELATED"/>
    <property type="match status" value="1"/>
</dbReference>
<feature type="domain" description="Helicase C-terminal" evidence="11">
    <location>
        <begin position="431"/>
        <end position="595"/>
    </location>
</feature>
<dbReference type="GO" id="GO:0005524">
    <property type="term" value="F:ATP binding"/>
    <property type="evidence" value="ECO:0007669"/>
    <property type="project" value="UniProtKB-KW"/>
</dbReference>
<evidence type="ECO:0000256" key="5">
    <source>
        <dbReference type="ARBA" id="ARBA00022806"/>
    </source>
</evidence>
<keyword evidence="5" id="KW-0347">Helicase</keyword>
<feature type="region of interest" description="Disordered" evidence="10">
    <location>
        <begin position="773"/>
        <end position="801"/>
    </location>
</feature>
<dbReference type="InterPro" id="IPR044774">
    <property type="entry name" value="Suv3_DEXQc"/>
</dbReference>
<comment type="catalytic activity">
    <reaction evidence="9">
        <text>ATP + H2O = ADP + phosphate + H(+)</text>
        <dbReference type="Rhea" id="RHEA:13065"/>
        <dbReference type="ChEBI" id="CHEBI:15377"/>
        <dbReference type="ChEBI" id="CHEBI:15378"/>
        <dbReference type="ChEBI" id="CHEBI:30616"/>
        <dbReference type="ChEBI" id="CHEBI:43474"/>
        <dbReference type="ChEBI" id="CHEBI:456216"/>
        <dbReference type="EC" id="3.6.4.13"/>
    </reaction>
</comment>
<evidence type="ECO:0000256" key="6">
    <source>
        <dbReference type="ARBA" id="ARBA00022840"/>
    </source>
</evidence>
<dbReference type="FunFam" id="3.40.50.300:FF:000957">
    <property type="entry name" value="ATP-dependent RNA helicase SUV3L, mitochondrial"/>
    <property type="match status" value="1"/>
</dbReference>
<evidence type="ECO:0000256" key="7">
    <source>
        <dbReference type="ARBA" id="ARBA00022946"/>
    </source>
</evidence>
<dbReference type="GO" id="GO:0045025">
    <property type="term" value="C:mitochondrial degradosome"/>
    <property type="evidence" value="ECO:0007669"/>
    <property type="project" value="TreeGrafter"/>
</dbReference>
<dbReference type="InterPro" id="IPR050699">
    <property type="entry name" value="RNA-DNA_Helicase"/>
</dbReference>
<dbReference type="InterPro" id="IPR027417">
    <property type="entry name" value="P-loop_NTPase"/>
</dbReference>
<dbReference type="PANTHER" id="PTHR12131">
    <property type="entry name" value="ATP-DEPENDENT RNA AND DNA HELICASE"/>
    <property type="match status" value="1"/>
</dbReference>
<dbReference type="InterPro" id="IPR055206">
    <property type="entry name" value="DEXQc_SUV3"/>
</dbReference>
<dbReference type="Pfam" id="PF00271">
    <property type="entry name" value="Helicase_C"/>
    <property type="match status" value="1"/>
</dbReference>
<comment type="subcellular location">
    <subcellularLocation>
        <location evidence="1">Mitochondrion</location>
    </subcellularLocation>
</comment>
<evidence type="ECO:0000256" key="2">
    <source>
        <dbReference type="ARBA" id="ARBA00012552"/>
    </source>
</evidence>
<accession>A0A8H5AUY2</accession>
<dbReference type="InterPro" id="IPR022192">
    <property type="entry name" value="SUV3_C"/>
</dbReference>
<dbReference type="Pfam" id="PF22527">
    <property type="entry name" value="DEXQc_Suv3"/>
    <property type="match status" value="2"/>
</dbReference>
<sequence length="819" mass="91717">MNHIAFSKLSTRCRVSIFGPRGVGPWSGTRGFASEVAQGHPSSRSYRPKEHRTRDDDPFDPPRSRDRERLGFKRDNKPYGQKPRFLPQRPGLAFYSLPHVEPPKIDPGEAVTYFEKHVQEWARNPATTELLEKFGIPKRDLNVLLGLYADAVASKSLSDPESVDYYYIDRFAEPLAHRIDVSVIYSTIFFKWAVNPTQKTLFLAKNIPQSTLDNLCQLYESTDRTYIEEEFSAARKMRRKVIMHVGPTNSGKTYHALRAFAAAQSGVYAGPLRLLAHEIWERINLGQIAPLGSESPDFKGTNEYQNFDKLPHADAIRKHGNPMHARLCNMVTGEEQKIVGVDVGLLSCTVEMVPLKQIVEVGVIDEIQMIGDTQRGSAWTAAVLGLPAMELHLCGEETAVPIVQELLKHTGDEIVVKRYERLTPLTVEETSLEGDWSKIQKGDCVVAFARSNIFKIKQEIEKTTKLRCAVIYGRLPPEIRSEQAALFNDPDSGYDVLVGSDAIGMGLNLKIRRVVFDTLQKSRGAGGGSEPLSISTVKQIAGRAGRFGMHTGSDAPGGFTTTLAEKDMAYLRQALATPFIPLPLARVSFTQESFDRVQHTLPLNSSTATVLQAHHYIGALPRKMRYHESDLSKLAICDFIDKTGGRMTTLEKARYLAAPVAWRDPHSVAATKVFMRASNMHNYVDVHTVIETSPEFEALKTVEKAKDLGHTLRNTSNALSSMESLHKALILYIWMSFRAPIMYPHYDKAVELKIRVERALQWTLVSMSSTKTAQTKWKNVSEDPQEDAQSRPVIPSKTMGAMKAESLERMGRRLEITPQ</sequence>
<dbReference type="CDD" id="cd17913">
    <property type="entry name" value="DEXQc_Suv3"/>
    <property type="match status" value="1"/>
</dbReference>
<gene>
    <name evidence="12" type="ORF">D9611_011590</name>
</gene>
<dbReference type="SMART" id="SM00490">
    <property type="entry name" value="HELICc"/>
    <property type="match status" value="1"/>
</dbReference>
<evidence type="ECO:0000313" key="12">
    <source>
        <dbReference type="EMBL" id="KAF5311409.1"/>
    </source>
</evidence>
<dbReference type="Pfam" id="PF12513">
    <property type="entry name" value="SUV3_C"/>
    <property type="match status" value="1"/>
</dbReference>
<protein>
    <recommendedName>
        <fullName evidence="2">RNA helicase</fullName>
        <ecNumber evidence="2">3.6.4.13</ecNumber>
    </recommendedName>
</protein>
<reference evidence="12 13" key="1">
    <citation type="journal article" date="2020" name="ISME J.">
        <title>Uncovering the hidden diversity of litter-decomposition mechanisms in mushroom-forming fungi.</title>
        <authorList>
            <person name="Floudas D."/>
            <person name="Bentzer J."/>
            <person name="Ahren D."/>
            <person name="Johansson T."/>
            <person name="Persson P."/>
            <person name="Tunlid A."/>
        </authorList>
    </citation>
    <scope>NUCLEOTIDE SEQUENCE [LARGE SCALE GENOMIC DNA]</scope>
    <source>
        <strain evidence="12 13">CBS 175.51</strain>
    </source>
</reference>
<dbReference type="EMBL" id="JAACJK010000226">
    <property type="protein sequence ID" value="KAF5311409.1"/>
    <property type="molecule type" value="Genomic_DNA"/>
</dbReference>
<keyword evidence="4" id="KW-0378">Hydrolase</keyword>
<comment type="caution">
    <text evidence="12">The sequence shown here is derived from an EMBL/GenBank/DDBJ whole genome shotgun (WGS) entry which is preliminary data.</text>
</comment>
<feature type="compositionally biased region" description="Basic and acidic residues" evidence="10">
    <location>
        <begin position="52"/>
        <end position="77"/>
    </location>
</feature>
<dbReference type="GO" id="GO:0000965">
    <property type="term" value="P:mitochondrial RNA 3'-end processing"/>
    <property type="evidence" value="ECO:0007669"/>
    <property type="project" value="TreeGrafter"/>
</dbReference>
<dbReference type="EC" id="3.6.4.13" evidence="2"/>
<name>A0A8H5AUY2_9AGAR</name>
<dbReference type="GO" id="GO:0016787">
    <property type="term" value="F:hydrolase activity"/>
    <property type="evidence" value="ECO:0007669"/>
    <property type="project" value="UniProtKB-KW"/>
</dbReference>
<keyword evidence="8" id="KW-0496">Mitochondrion</keyword>
<dbReference type="InterPro" id="IPR001650">
    <property type="entry name" value="Helicase_C-like"/>
</dbReference>
<evidence type="ECO:0000256" key="4">
    <source>
        <dbReference type="ARBA" id="ARBA00022801"/>
    </source>
</evidence>
<keyword evidence="7" id="KW-0809">Transit peptide</keyword>
<feature type="region of interest" description="Disordered" evidence="10">
    <location>
        <begin position="28"/>
        <end position="84"/>
    </location>
</feature>
<dbReference type="Gene3D" id="1.20.58.1080">
    <property type="match status" value="1"/>
</dbReference>
<dbReference type="PROSITE" id="PS51194">
    <property type="entry name" value="HELICASE_CTER"/>
    <property type="match status" value="1"/>
</dbReference>
<keyword evidence="6" id="KW-0067">ATP-binding</keyword>
<evidence type="ECO:0000313" key="13">
    <source>
        <dbReference type="Proteomes" id="UP000541558"/>
    </source>
</evidence>
<dbReference type="SUPFAM" id="SSF52540">
    <property type="entry name" value="P-loop containing nucleoside triphosphate hydrolases"/>
    <property type="match status" value="1"/>
</dbReference>
<evidence type="ECO:0000256" key="8">
    <source>
        <dbReference type="ARBA" id="ARBA00023128"/>
    </source>
</evidence>
<evidence type="ECO:0000256" key="9">
    <source>
        <dbReference type="ARBA" id="ARBA00047984"/>
    </source>
</evidence>
<dbReference type="Proteomes" id="UP000541558">
    <property type="component" value="Unassembled WGS sequence"/>
</dbReference>
<dbReference type="AlphaFoldDB" id="A0A8H5AUY2"/>
<dbReference type="CDD" id="cd18805">
    <property type="entry name" value="SF2_C_suv3"/>
    <property type="match status" value="1"/>
</dbReference>
<evidence type="ECO:0000259" key="11">
    <source>
        <dbReference type="PROSITE" id="PS51194"/>
    </source>
</evidence>
<evidence type="ECO:0000256" key="3">
    <source>
        <dbReference type="ARBA" id="ARBA00022741"/>
    </source>
</evidence>
<dbReference type="OrthoDB" id="6692397at2759"/>
<evidence type="ECO:0000256" key="10">
    <source>
        <dbReference type="SAM" id="MobiDB-lite"/>
    </source>
</evidence>
<keyword evidence="13" id="KW-1185">Reference proteome</keyword>
<dbReference type="Gene3D" id="3.40.50.300">
    <property type="entry name" value="P-loop containing nucleotide triphosphate hydrolases"/>
    <property type="match status" value="2"/>
</dbReference>
<dbReference type="GO" id="GO:0003724">
    <property type="term" value="F:RNA helicase activity"/>
    <property type="evidence" value="ECO:0007669"/>
    <property type="project" value="UniProtKB-EC"/>
</dbReference>